<evidence type="ECO:0000313" key="1">
    <source>
        <dbReference type="EMBL" id="KKM81923.1"/>
    </source>
</evidence>
<name>A0A0F9KIZ6_9ZZZZ</name>
<organism evidence="1">
    <name type="scientific">marine sediment metagenome</name>
    <dbReference type="NCBI Taxonomy" id="412755"/>
    <lineage>
        <taxon>unclassified sequences</taxon>
        <taxon>metagenomes</taxon>
        <taxon>ecological metagenomes</taxon>
    </lineage>
</organism>
<gene>
    <name evidence="1" type="ORF">LCGC14_1324860</name>
</gene>
<protein>
    <recommendedName>
        <fullName evidence="2">Glycoside hydrolase family 57 N-terminal domain-containing protein</fullName>
    </recommendedName>
</protein>
<reference evidence="1" key="1">
    <citation type="journal article" date="2015" name="Nature">
        <title>Complex archaea that bridge the gap between prokaryotes and eukaryotes.</title>
        <authorList>
            <person name="Spang A."/>
            <person name="Saw J.H."/>
            <person name="Jorgensen S.L."/>
            <person name="Zaremba-Niedzwiedzka K."/>
            <person name="Martijn J."/>
            <person name="Lind A.E."/>
            <person name="van Eijk R."/>
            <person name="Schleper C."/>
            <person name="Guy L."/>
            <person name="Ettema T.J."/>
        </authorList>
    </citation>
    <scope>NUCLEOTIDE SEQUENCE</scope>
</reference>
<comment type="caution">
    <text evidence="1">The sequence shown here is derived from an EMBL/GenBank/DDBJ whole genome shotgun (WGS) entry which is preliminary data.</text>
</comment>
<dbReference type="EMBL" id="LAZR01007942">
    <property type="protein sequence ID" value="KKM81923.1"/>
    <property type="molecule type" value="Genomic_DNA"/>
</dbReference>
<evidence type="ECO:0008006" key="2">
    <source>
        <dbReference type="Google" id="ProtNLM"/>
    </source>
</evidence>
<sequence>MKYLIHVEKIWNDVVWQNLLEFIRKQKKNCHLFLMAPQYEYQKAVLGYRGTKQELERVLKQRYKRLKVLKTEYNFKVGIHIHFCLWPEELVKEEKKRIFDKYQKWISGFFDIKSIAFGWFKLDGYLIYLCLNKSLEIKHYDFFAVNLHDYDLPISKLKIMENFLKDNLRILLR</sequence>
<proteinExistence type="predicted"/>
<dbReference type="AlphaFoldDB" id="A0A0F9KIZ6"/>
<accession>A0A0F9KIZ6</accession>